<evidence type="ECO:0000313" key="3">
    <source>
        <dbReference type="Proteomes" id="UP000299102"/>
    </source>
</evidence>
<protein>
    <submittedName>
        <fullName evidence="2">Uncharacterized protein</fullName>
    </submittedName>
</protein>
<gene>
    <name evidence="2" type="ORF">EVAR_28497_1</name>
</gene>
<dbReference type="Proteomes" id="UP000299102">
    <property type="component" value="Unassembled WGS sequence"/>
</dbReference>
<sequence length="230" mass="25380">MGIRVGLTEEELRIFAAYILSEMFYASRTSTTESRGNEVLGPDTLSHFPIDPHHRAVHSTQSKGGLAHARSYLRYGRPASAHPIHCQNRSTALVAETNKAAESRAIFQKSLETLHLGSQVATATDKETAANLIVVTIKEGNGGHEKAFNGIFRTRHIPDRVWYDGLLYKLMNTPLLPAQIRILVTSASTSLSKNCFQPPPDTRRSPTGQQPVTMPIHNLHGRHPYAVIPS</sequence>
<reference evidence="2 3" key="1">
    <citation type="journal article" date="2019" name="Commun. Biol.">
        <title>The bagworm genome reveals a unique fibroin gene that provides high tensile strength.</title>
        <authorList>
            <person name="Kono N."/>
            <person name="Nakamura H."/>
            <person name="Ohtoshi R."/>
            <person name="Tomita M."/>
            <person name="Numata K."/>
            <person name="Arakawa K."/>
        </authorList>
    </citation>
    <scope>NUCLEOTIDE SEQUENCE [LARGE SCALE GENOMIC DNA]</scope>
</reference>
<keyword evidence="3" id="KW-1185">Reference proteome</keyword>
<name>A0A4C1WSP6_EUMVA</name>
<accession>A0A4C1WSP6</accession>
<organism evidence="2 3">
    <name type="scientific">Eumeta variegata</name>
    <name type="common">Bagworm moth</name>
    <name type="synonym">Eumeta japonica</name>
    <dbReference type="NCBI Taxonomy" id="151549"/>
    <lineage>
        <taxon>Eukaryota</taxon>
        <taxon>Metazoa</taxon>
        <taxon>Ecdysozoa</taxon>
        <taxon>Arthropoda</taxon>
        <taxon>Hexapoda</taxon>
        <taxon>Insecta</taxon>
        <taxon>Pterygota</taxon>
        <taxon>Neoptera</taxon>
        <taxon>Endopterygota</taxon>
        <taxon>Lepidoptera</taxon>
        <taxon>Glossata</taxon>
        <taxon>Ditrysia</taxon>
        <taxon>Tineoidea</taxon>
        <taxon>Psychidae</taxon>
        <taxon>Oiketicinae</taxon>
        <taxon>Eumeta</taxon>
    </lineage>
</organism>
<feature type="region of interest" description="Disordered" evidence="1">
    <location>
        <begin position="193"/>
        <end position="217"/>
    </location>
</feature>
<evidence type="ECO:0000313" key="2">
    <source>
        <dbReference type="EMBL" id="GBP53155.1"/>
    </source>
</evidence>
<proteinExistence type="predicted"/>
<evidence type="ECO:0000256" key="1">
    <source>
        <dbReference type="SAM" id="MobiDB-lite"/>
    </source>
</evidence>
<comment type="caution">
    <text evidence="2">The sequence shown here is derived from an EMBL/GenBank/DDBJ whole genome shotgun (WGS) entry which is preliminary data.</text>
</comment>
<dbReference type="EMBL" id="BGZK01000617">
    <property type="protein sequence ID" value="GBP53155.1"/>
    <property type="molecule type" value="Genomic_DNA"/>
</dbReference>
<dbReference type="AlphaFoldDB" id="A0A4C1WSP6"/>